<dbReference type="AlphaFoldDB" id="A0A1G8UCT4"/>
<feature type="transmembrane region" description="Helical" evidence="1">
    <location>
        <begin position="123"/>
        <end position="142"/>
    </location>
</feature>
<keyword evidence="1" id="KW-1133">Transmembrane helix</keyword>
<dbReference type="Pfam" id="PF06055">
    <property type="entry name" value="ExoD"/>
    <property type="match status" value="1"/>
</dbReference>
<dbReference type="PANTHER" id="PTHR41795:SF1">
    <property type="entry name" value="EXOPOLYSACCHARIDE SYNTHESIS PROTEIN"/>
    <property type="match status" value="1"/>
</dbReference>
<dbReference type="InterPro" id="IPR010331">
    <property type="entry name" value="ExoD"/>
</dbReference>
<dbReference type="RefSeq" id="WP_091506150.1">
    <property type="nucleotide sequence ID" value="NZ_FNFH01000001.1"/>
</dbReference>
<evidence type="ECO:0000313" key="2">
    <source>
        <dbReference type="EMBL" id="SDJ50790.1"/>
    </source>
</evidence>
<dbReference type="EMBL" id="FNFH01000001">
    <property type="protein sequence ID" value="SDJ50790.1"/>
    <property type="molecule type" value="Genomic_DNA"/>
</dbReference>
<dbReference type="OrthoDB" id="8635607at2"/>
<organism evidence="2 3">
    <name type="scientific">Microbulbifer yueqingensis</name>
    <dbReference type="NCBI Taxonomy" id="658219"/>
    <lineage>
        <taxon>Bacteria</taxon>
        <taxon>Pseudomonadati</taxon>
        <taxon>Pseudomonadota</taxon>
        <taxon>Gammaproteobacteria</taxon>
        <taxon>Cellvibrionales</taxon>
        <taxon>Microbulbiferaceae</taxon>
        <taxon>Microbulbifer</taxon>
    </lineage>
</organism>
<evidence type="ECO:0000313" key="3">
    <source>
        <dbReference type="Proteomes" id="UP000199305"/>
    </source>
</evidence>
<feature type="transmembrane region" description="Helical" evidence="1">
    <location>
        <begin position="173"/>
        <end position="194"/>
    </location>
</feature>
<feature type="transmembrane region" description="Helical" evidence="1">
    <location>
        <begin position="148"/>
        <end position="168"/>
    </location>
</feature>
<keyword evidence="1" id="KW-0812">Transmembrane</keyword>
<sequence length="236" mass="25310">MPYEFTSLQQLLAHIAQSAEERNRVSLGMVLDAVGPRSFAPVLLMVGLIVFSPLSGIPGLPTVMALLVLLVSVQLLIGRHHFWMPQWILRRSISKKKLLRALKWLDKPAAFIDRWLKPRLRFLVQRTGTFVIALICTAIALGMPVMELVPFSASMAGAALMAFGLALVAQDGVLALVAFTLTGLVVLMIVVGLLQLPDAKASDWVSAKIALDCPLSAAHSPLPSGLHIAPATPAAG</sequence>
<gene>
    <name evidence="2" type="ORF">SAMN05216212_0044</name>
</gene>
<name>A0A1G8UCT4_9GAMM</name>
<evidence type="ECO:0000256" key="1">
    <source>
        <dbReference type="SAM" id="Phobius"/>
    </source>
</evidence>
<protein>
    <submittedName>
        <fullName evidence="2">Uncharacterized conserved protein</fullName>
    </submittedName>
</protein>
<dbReference type="STRING" id="658219.SAMN05216212_0044"/>
<keyword evidence="1" id="KW-0472">Membrane</keyword>
<dbReference type="PANTHER" id="PTHR41795">
    <property type="entry name" value="EXOPOLYSACCHARIDE SYNTHESIS PROTEIN"/>
    <property type="match status" value="1"/>
</dbReference>
<proteinExistence type="predicted"/>
<keyword evidence="3" id="KW-1185">Reference proteome</keyword>
<dbReference type="Proteomes" id="UP000199305">
    <property type="component" value="Unassembled WGS sequence"/>
</dbReference>
<accession>A0A1G8UCT4</accession>
<reference evidence="3" key="1">
    <citation type="submission" date="2016-10" db="EMBL/GenBank/DDBJ databases">
        <authorList>
            <person name="Varghese N."/>
            <person name="Submissions S."/>
        </authorList>
    </citation>
    <scope>NUCLEOTIDE SEQUENCE [LARGE SCALE GENOMIC DNA]</scope>
    <source>
        <strain evidence="3">CGMCC 1.10658</strain>
    </source>
</reference>